<dbReference type="InterPro" id="IPR050763">
    <property type="entry name" value="ABC_transporter_ATP-binding"/>
</dbReference>
<dbReference type="GO" id="GO:0005524">
    <property type="term" value="F:ATP binding"/>
    <property type="evidence" value="ECO:0007669"/>
    <property type="project" value="UniProtKB-KW"/>
</dbReference>
<dbReference type="SMART" id="SM00382">
    <property type="entry name" value="AAA"/>
    <property type="match status" value="1"/>
</dbReference>
<dbReference type="Proteomes" id="UP001596527">
    <property type="component" value="Unassembled WGS sequence"/>
</dbReference>
<comment type="caution">
    <text evidence="7">The sequence shown here is derived from an EMBL/GenBank/DDBJ whole genome shotgun (WGS) entry which is preliminary data.</text>
</comment>
<organism evidence="7 8">
    <name type="scientific">Schaalia naturae</name>
    <dbReference type="NCBI Taxonomy" id="635203"/>
    <lineage>
        <taxon>Bacteria</taxon>
        <taxon>Bacillati</taxon>
        <taxon>Actinomycetota</taxon>
        <taxon>Actinomycetes</taxon>
        <taxon>Actinomycetales</taxon>
        <taxon>Actinomycetaceae</taxon>
        <taxon>Schaalia</taxon>
    </lineage>
</organism>
<evidence type="ECO:0000256" key="4">
    <source>
        <dbReference type="ARBA" id="ARBA00022840"/>
    </source>
</evidence>
<evidence type="ECO:0000259" key="6">
    <source>
        <dbReference type="PROSITE" id="PS50893"/>
    </source>
</evidence>
<sequence>MNALPALEILHVTKVFGSTRAVDDVTLSIPAGQVLALLGQNGAGKTTLIDIALGLQHPDPAGGDADGAAGTARLFGMAPREAIRRSLVGVVHQTGALLPDYTVGQTLRVFRGMHARPLPLEQVVAQADLADLVGRRVGKLSGGEQQRVRLALALLPDPALLILDEPTAGMDALARRTFWRLMRAQADAGRTIVFATHYLAEAQDFAERTVIVKDGRILTDAPTDDIRHLDTSCSLRISVDEDGPAARGRTDLERDLRALPGAGDWLIEWPPGAVTIQGSGLDDAARLLLSVPGAHDLEIVPSSLEDVFAELTA</sequence>
<evidence type="ECO:0000313" key="8">
    <source>
        <dbReference type="Proteomes" id="UP001596527"/>
    </source>
</evidence>
<dbReference type="InterPro" id="IPR027417">
    <property type="entry name" value="P-loop_NTPase"/>
</dbReference>
<keyword evidence="5" id="KW-0046">Antibiotic resistance</keyword>
<dbReference type="CDD" id="cd03230">
    <property type="entry name" value="ABC_DR_subfamily_A"/>
    <property type="match status" value="1"/>
</dbReference>
<name>A0ABW2SQ89_9ACTO</name>
<keyword evidence="2" id="KW-0813">Transport</keyword>
<keyword evidence="4 7" id="KW-0067">ATP-binding</keyword>
<evidence type="ECO:0000256" key="3">
    <source>
        <dbReference type="ARBA" id="ARBA00022741"/>
    </source>
</evidence>
<dbReference type="InterPro" id="IPR017871">
    <property type="entry name" value="ABC_transporter-like_CS"/>
</dbReference>
<keyword evidence="3" id="KW-0547">Nucleotide-binding</keyword>
<evidence type="ECO:0000256" key="5">
    <source>
        <dbReference type="ARBA" id="ARBA00023251"/>
    </source>
</evidence>
<protein>
    <submittedName>
        <fullName evidence="7">ABC transporter ATP-binding protein</fullName>
    </submittedName>
</protein>
<dbReference type="Gene3D" id="3.40.50.300">
    <property type="entry name" value="P-loop containing nucleotide triphosphate hydrolases"/>
    <property type="match status" value="1"/>
</dbReference>
<evidence type="ECO:0000313" key="7">
    <source>
        <dbReference type="EMBL" id="MFC7581651.1"/>
    </source>
</evidence>
<dbReference type="PANTHER" id="PTHR42711">
    <property type="entry name" value="ABC TRANSPORTER ATP-BINDING PROTEIN"/>
    <property type="match status" value="1"/>
</dbReference>
<accession>A0ABW2SQ89</accession>
<dbReference type="InterPro" id="IPR003593">
    <property type="entry name" value="AAA+_ATPase"/>
</dbReference>
<evidence type="ECO:0000256" key="1">
    <source>
        <dbReference type="ARBA" id="ARBA00004202"/>
    </source>
</evidence>
<dbReference type="RefSeq" id="WP_380975137.1">
    <property type="nucleotide sequence ID" value="NZ_JBHTEF010000001.1"/>
</dbReference>
<dbReference type="PROSITE" id="PS50893">
    <property type="entry name" value="ABC_TRANSPORTER_2"/>
    <property type="match status" value="1"/>
</dbReference>
<evidence type="ECO:0000256" key="2">
    <source>
        <dbReference type="ARBA" id="ARBA00022448"/>
    </source>
</evidence>
<dbReference type="SUPFAM" id="SSF52540">
    <property type="entry name" value="P-loop containing nucleoside triphosphate hydrolases"/>
    <property type="match status" value="1"/>
</dbReference>
<dbReference type="PANTHER" id="PTHR42711:SF17">
    <property type="entry name" value="ABC TRANSPORTER ATP-BINDING PROTEIN"/>
    <property type="match status" value="1"/>
</dbReference>
<reference evidence="8" key="1">
    <citation type="journal article" date="2019" name="Int. J. Syst. Evol. Microbiol.">
        <title>The Global Catalogue of Microorganisms (GCM) 10K type strain sequencing project: providing services to taxonomists for standard genome sequencing and annotation.</title>
        <authorList>
            <consortium name="The Broad Institute Genomics Platform"/>
            <consortium name="The Broad Institute Genome Sequencing Center for Infectious Disease"/>
            <person name="Wu L."/>
            <person name="Ma J."/>
        </authorList>
    </citation>
    <scope>NUCLEOTIDE SEQUENCE [LARGE SCALE GENOMIC DNA]</scope>
    <source>
        <strain evidence="8">CCUG 56698</strain>
    </source>
</reference>
<dbReference type="Pfam" id="PF00005">
    <property type="entry name" value="ABC_tran"/>
    <property type="match status" value="1"/>
</dbReference>
<gene>
    <name evidence="7" type="ORF">ACFQWG_10645</name>
</gene>
<feature type="domain" description="ABC transporter" evidence="6">
    <location>
        <begin position="7"/>
        <end position="239"/>
    </location>
</feature>
<keyword evidence="8" id="KW-1185">Reference proteome</keyword>
<dbReference type="PROSITE" id="PS00211">
    <property type="entry name" value="ABC_TRANSPORTER_1"/>
    <property type="match status" value="1"/>
</dbReference>
<dbReference type="EMBL" id="JBHTEF010000001">
    <property type="protein sequence ID" value="MFC7581651.1"/>
    <property type="molecule type" value="Genomic_DNA"/>
</dbReference>
<dbReference type="InterPro" id="IPR003439">
    <property type="entry name" value="ABC_transporter-like_ATP-bd"/>
</dbReference>
<comment type="subcellular location">
    <subcellularLocation>
        <location evidence="1">Cell membrane</location>
        <topology evidence="1">Peripheral membrane protein</topology>
    </subcellularLocation>
</comment>
<proteinExistence type="predicted"/>